<keyword evidence="2" id="KW-1185">Reference proteome</keyword>
<dbReference type="Proteomes" id="UP000479000">
    <property type="component" value="Unassembled WGS sequence"/>
</dbReference>
<protein>
    <recommendedName>
        <fullName evidence="3">Reverse transcriptase domain-containing protein</fullName>
    </recommendedName>
</protein>
<proteinExistence type="predicted"/>
<evidence type="ECO:0008006" key="3">
    <source>
        <dbReference type="Google" id="ProtNLM"/>
    </source>
</evidence>
<dbReference type="OrthoDB" id="6623690at2759"/>
<organism evidence="1 2">
    <name type="scientific">Nesidiocoris tenuis</name>
    <dbReference type="NCBI Taxonomy" id="355587"/>
    <lineage>
        <taxon>Eukaryota</taxon>
        <taxon>Metazoa</taxon>
        <taxon>Ecdysozoa</taxon>
        <taxon>Arthropoda</taxon>
        <taxon>Hexapoda</taxon>
        <taxon>Insecta</taxon>
        <taxon>Pterygota</taxon>
        <taxon>Neoptera</taxon>
        <taxon>Paraneoptera</taxon>
        <taxon>Hemiptera</taxon>
        <taxon>Heteroptera</taxon>
        <taxon>Panheteroptera</taxon>
        <taxon>Cimicomorpha</taxon>
        <taxon>Miridae</taxon>
        <taxon>Dicyphina</taxon>
        <taxon>Nesidiocoris</taxon>
    </lineage>
</organism>
<evidence type="ECO:0000313" key="1">
    <source>
        <dbReference type="EMBL" id="CAA9997006.1"/>
    </source>
</evidence>
<accession>A0A6H5G494</accession>
<reference evidence="1 2" key="1">
    <citation type="submission" date="2020-02" db="EMBL/GenBank/DDBJ databases">
        <authorList>
            <person name="Ferguson B K."/>
        </authorList>
    </citation>
    <scope>NUCLEOTIDE SEQUENCE [LARGE SCALE GENOMIC DNA]</scope>
</reference>
<name>A0A6H5G494_9HEMI</name>
<dbReference type="EMBL" id="CADCXU010005307">
    <property type="protein sequence ID" value="CAA9997006.1"/>
    <property type="molecule type" value="Genomic_DNA"/>
</dbReference>
<sequence length="156" mass="17442">GESSRVINYADDTNFHVRGGSIGDCVSQVQLKYELLETWISANELQLNTSKTKLVVYSSGRRDILAAPVLLGSAGVFNFFESANFLGLEVDCRLSFRAHIGNIIPKLGSVCYCLRRLRVVSSRGHADVCLLWTFPFKSSLWHSLLGSRPQQSERYL</sequence>
<evidence type="ECO:0000313" key="2">
    <source>
        <dbReference type="Proteomes" id="UP000479000"/>
    </source>
</evidence>
<gene>
    <name evidence="1" type="ORF">NTEN_LOCUS3369</name>
</gene>
<dbReference type="AlphaFoldDB" id="A0A6H5G494"/>
<feature type="non-terminal residue" evidence="1">
    <location>
        <position position="1"/>
    </location>
</feature>